<dbReference type="EMBL" id="CP049219">
    <property type="protein sequence ID" value="QTG17000.1"/>
    <property type="molecule type" value="Genomic_DNA"/>
</dbReference>
<keyword evidence="1" id="KW-0614">Plasmid</keyword>
<dbReference type="RefSeq" id="WP_333722547.1">
    <property type="nucleotide sequence ID" value="NZ_CP049219.1"/>
</dbReference>
<proteinExistence type="predicted"/>
<organism evidence="1 2">
    <name type="scientific">Agrobacterium tumefaciens</name>
    <dbReference type="NCBI Taxonomy" id="358"/>
    <lineage>
        <taxon>Bacteria</taxon>
        <taxon>Pseudomonadati</taxon>
        <taxon>Pseudomonadota</taxon>
        <taxon>Alphaproteobacteria</taxon>
        <taxon>Hyphomicrobiales</taxon>
        <taxon>Rhizobiaceae</taxon>
        <taxon>Rhizobium/Agrobacterium group</taxon>
        <taxon>Agrobacterium</taxon>
        <taxon>Agrobacterium tumefaciens complex</taxon>
    </lineage>
</organism>
<dbReference type="Proteomes" id="UP000663946">
    <property type="component" value="Plasmid pQ15_94_2"/>
</dbReference>
<geneLocation type="plasmid" evidence="1 2">
    <name>pQ15_94_2</name>
</geneLocation>
<gene>
    <name evidence="1" type="ORF">G6M86_27265</name>
</gene>
<reference evidence="1" key="1">
    <citation type="submission" date="2020-02" db="EMBL/GenBank/DDBJ databases">
        <title>Unexpected conservation and global transmission of agrobacterial virulence plasmids.</title>
        <authorList>
            <person name="Weisberg A.J."/>
            <person name="Davis E.W. II"/>
            <person name="Tabima J.R."/>
            <person name="Belcher M.S."/>
            <person name="Miller M."/>
            <person name="Kuo C.-H."/>
            <person name="Loper J.E."/>
            <person name="Grunwald N.J."/>
            <person name="Putnam M.L."/>
            <person name="Chang J.H."/>
        </authorList>
    </citation>
    <scope>NUCLEOTIDE SEQUENCE</scope>
    <source>
        <strain evidence="1">Q15/94</strain>
        <plasmid evidence="1">pQ15_94_2</plasmid>
    </source>
</reference>
<accession>A0AAJ4N881</accession>
<protein>
    <submittedName>
        <fullName evidence="1">Uncharacterized protein</fullName>
    </submittedName>
</protein>
<sequence length="77" mass="8521">MRTILPAPLEGVEVYDVDSGLGGHFTVSVVSELNDGKVEVRIWQGELTSQGWKSYGLFDGKTFVTKRAKLINPRGLR</sequence>
<dbReference type="AlphaFoldDB" id="A0AAJ4N881"/>
<evidence type="ECO:0000313" key="1">
    <source>
        <dbReference type="EMBL" id="QTG17000.1"/>
    </source>
</evidence>
<name>A0AAJ4N881_AGRTU</name>
<evidence type="ECO:0000313" key="2">
    <source>
        <dbReference type="Proteomes" id="UP000663946"/>
    </source>
</evidence>